<dbReference type="InterPro" id="IPR000675">
    <property type="entry name" value="Cutinase/axe"/>
</dbReference>
<proteinExistence type="inferred from homology"/>
<evidence type="ECO:0000256" key="2">
    <source>
        <dbReference type="ARBA" id="ARBA00022487"/>
    </source>
</evidence>
<dbReference type="AlphaFoldDB" id="A0A6J4NKI0"/>
<dbReference type="PANTHER" id="PTHR33630">
    <property type="entry name" value="CUTINASE RV1984C-RELATED-RELATED"/>
    <property type="match status" value="1"/>
</dbReference>
<name>A0A6J4NKI0_9ACTN</name>
<accession>A0A6J4NKI0</accession>
<keyword evidence="3" id="KW-0378">Hydrolase</keyword>
<keyword evidence="5" id="KW-0732">Signal</keyword>
<evidence type="ECO:0000256" key="3">
    <source>
        <dbReference type="ARBA" id="ARBA00022801"/>
    </source>
</evidence>
<dbReference type="SMART" id="SM01110">
    <property type="entry name" value="Cutinase"/>
    <property type="match status" value="1"/>
</dbReference>
<dbReference type="Pfam" id="PF01083">
    <property type="entry name" value="Cutinase"/>
    <property type="match status" value="1"/>
</dbReference>
<evidence type="ECO:0000256" key="5">
    <source>
        <dbReference type="SAM" id="SignalP"/>
    </source>
</evidence>
<dbReference type="SUPFAM" id="SSF82171">
    <property type="entry name" value="DPP6 N-terminal domain-like"/>
    <property type="match status" value="1"/>
</dbReference>
<feature type="signal peptide" evidence="5">
    <location>
        <begin position="1"/>
        <end position="32"/>
    </location>
</feature>
<dbReference type="Gene3D" id="3.40.50.1820">
    <property type="entry name" value="alpha/beta hydrolase"/>
    <property type="match status" value="1"/>
</dbReference>
<keyword evidence="2" id="KW-0719">Serine esterase</keyword>
<dbReference type="EMBL" id="CADCUM010000091">
    <property type="protein sequence ID" value="CAA9390470.1"/>
    <property type="molecule type" value="Genomic_DNA"/>
</dbReference>
<dbReference type="Gene3D" id="2.120.10.30">
    <property type="entry name" value="TolB, C-terminal domain"/>
    <property type="match status" value="1"/>
</dbReference>
<organism evidence="6">
    <name type="scientific">uncultured Nocardioides sp</name>
    <dbReference type="NCBI Taxonomy" id="198441"/>
    <lineage>
        <taxon>Bacteria</taxon>
        <taxon>Bacillati</taxon>
        <taxon>Actinomycetota</taxon>
        <taxon>Actinomycetes</taxon>
        <taxon>Propionibacteriales</taxon>
        <taxon>Nocardioidaceae</taxon>
        <taxon>Nocardioides</taxon>
        <taxon>environmental samples</taxon>
    </lineage>
</organism>
<protein>
    <submittedName>
        <fullName evidence="6">Uncharacterized protein</fullName>
    </submittedName>
</protein>
<feature type="chain" id="PRO_5026868938" evidence="5">
    <location>
        <begin position="33"/>
        <end position="652"/>
    </location>
</feature>
<evidence type="ECO:0000313" key="6">
    <source>
        <dbReference type="EMBL" id="CAA9390470.1"/>
    </source>
</evidence>
<evidence type="ECO:0000256" key="4">
    <source>
        <dbReference type="ARBA" id="ARBA00023157"/>
    </source>
</evidence>
<dbReference type="PANTHER" id="PTHR33630:SF9">
    <property type="entry name" value="CUTINASE 4"/>
    <property type="match status" value="1"/>
</dbReference>
<gene>
    <name evidence="6" type="ORF">AVDCRST_MAG32-2279</name>
</gene>
<reference evidence="6" key="1">
    <citation type="submission" date="2020-02" db="EMBL/GenBank/DDBJ databases">
        <authorList>
            <person name="Meier V. D."/>
        </authorList>
    </citation>
    <scope>NUCLEOTIDE SEQUENCE</scope>
    <source>
        <strain evidence="6">AVDCRST_MAG32</strain>
    </source>
</reference>
<sequence length="652" mass="69249">MAASTTARLLGLCLAGTAAVAAAMPAPAGAGAAPATSPSSAAAASQPRGCADVVLVWAGGQEADLFRDRLEDVPGDPSVRIVDVSARAPRLERDDWSAVQRQGLEHPHFRGYRDAGARVVSTAAGVAQRCPDTPVVLGGHSAGAVAARAALRRMSGAEHRVARRQLARVLLAGDPLLDPKEGGHVETTSEARGFLVGRGPRLPRWARRGDLVWSACNHQDLLCDAALRDEVPLPGTALTAPSYVTELHRTTADLGTVRPRTAATMLTGGRDRLDGEALGMPPVRLTVVRLPRGLRIAERRDGDLIVGSPRPGRQVVVVRARGVRLAPSVERRVRIVVTGVSPAGRPGTVLVTRGRDGDPAGGGSPLVSADGGTVIYSSYADNLVKRRLPERAHLFAWNAATGHTELVGLSPEEEPVEAYWRDVSADGRRVLFHSDGALWLRDRDTRTTTAAPARAQLTEDGQLVTYPEPPEGWTHTRAASPDGRFVVLERRTPRSGFAVDVAVRVVDSTTQQVVHEGTVTEPTDVRYAPAELTADGRYLKIDSGSISGRGSHVVDTADGLRSVAGANDISDDGQRLLDAGCFALDVVRHATGEATRLVAAGLGDHDYDECPLAGTSLSRDGTAVAYDFRGEQVLPRVRTRSTQIYYWRSPGT</sequence>
<dbReference type="InterPro" id="IPR029058">
    <property type="entry name" value="AB_hydrolase_fold"/>
</dbReference>
<dbReference type="SUPFAM" id="SSF53474">
    <property type="entry name" value="alpha/beta-Hydrolases"/>
    <property type="match status" value="1"/>
</dbReference>
<dbReference type="InterPro" id="IPR011042">
    <property type="entry name" value="6-blade_b-propeller_TolB-like"/>
</dbReference>
<keyword evidence="4" id="KW-1015">Disulfide bond</keyword>
<dbReference type="GO" id="GO:0052689">
    <property type="term" value="F:carboxylic ester hydrolase activity"/>
    <property type="evidence" value="ECO:0007669"/>
    <property type="project" value="UniProtKB-KW"/>
</dbReference>
<evidence type="ECO:0000256" key="1">
    <source>
        <dbReference type="ARBA" id="ARBA00007534"/>
    </source>
</evidence>
<comment type="similarity">
    <text evidence="1">Belongs to the cutinase family.</text>
</comment>